<dbReference type="EMBL" id="OV725082">
    <property type="protein sequence ID" value="CAH1406653.1"/>
    <property type="molecule type" value="Genomic_DNA"/>
</dbReference>
<evidence type="ECO:0000256" key="3">
    <source>
        <dbReference type="ARBA" id="ARBA00022490"/>
    </source>
</evidence>
<comment type="function">
    <text evidence="7">Downstream effector molecule involved in the transmission of signals from tyrosine kinase receptors and small GTPases to the actin cytoskeleton. Promotes formation of actin filaments. Part of the WAVE complex that regulates lamellipodia formation. The WAVE complex regulates actin filament reorganization via its interaction with the Arp2/3 complex.</text>
</comment>
<keyword evidence="4" id="KW-0597">Phosphoprotein</keyword>
<evidence type="ECO:0000313" key="9">
    <source>
        <dbReference type="EMBL" id="CAH1406653.1"/>
    </source>
</evidence>
<dbReference type="GO" id="GO:2000601">
    <property type="term" value="P:positive regulation of Arp2/3 complex-mediated actin nucleation"/>
    <property type="evidence" value="ECO:0007669"/>
    <property type="project" value="TreeGrafter"/>
</dbReference>
<gene>
    <name evidence="9" type="ORF">NEZAVI_LOCUS14542</name>
</gene>
<dbReference type="OrthoDB" id="1060785at2759"/>
<comment type="subcellular location">
    <subcellularLocation>
        <location evidence="1 7">Cytoplasm</location>
        <location evidence="1 7">Cytoskeleton</location>
    </subcellularLocation>
</comment>
<dbReference type="GO" id="GO:0071933">
    <property type="term" value="F:Arp2/3 complex binding"/>
    <property type="evidence" value="ECO:0007669"/>
    <property type="project" value="TreeGrafter"/>
</dbReference>
<feature type="compositionally biased region" description="Polar residues" evidence="8">
    <location>
        <begin position="347"/>
        <end position="358"/>
    </location>
</feature>
<dbReference type="GO" id="GO:0031209">
    <property type="term" value="C:SCAR complex"/>
    <property type="evidence" value="ECO:0007669"/>
    <property type="project" value="TreeGrafter"/>
</dbReference>
<evidence type="ECO:0000256" key="1">
    <source>
        <dbReference type="ARBA" id="ARBA00004245"/>
    </source>
</evidence>
<evidence type="ECO:0000256" key="4">
    <source>
        <dbReference type="ARBA" id="ARBA00022553"/>
    </source>
</evidence>
<evidence type="ECO:0000313" key="10">
    <source>
        <dbReference type="Proteomes" id="UP001152798"/>
    </source>
</evidence>
<keyword evidence="6 7" id="KW-0206">Cytoskeleton</keyword>
<sequence>MPLPKRTVEPVHISRGTLPEEMNFPSELEAVTNGCLANAVRQLSSLSKHAEDLFAELTRDSKGIAARANSLQARLDRLALKVTQLDSTVEEVSLQEIHMRKAFKSSVVFDQQVVSRDTMPTAMMETYKVCDKPPPLDKLNAYREDGKDGLKFYTDPDYFFDLWRQEMLKDTERMMHDRCKRPHKVRAEGGRQKKRVRQPHNTRERQRQIAVGHGEYIMPQTTIGTLQYRSSIDHAHMQIYGTMDRVDNEELRPSRPNSIELKRSYPSKVIYSPTQQHHNQYQASHYQRGLGLSQEDSGIGRYDDEQGSVGNGGEAAYTSPRRPTQPPPAPPAVTNTSTNSTPTLSSGVNTPTRGSRSVSLGREALPPPPPPPVDLPPPAPPSPPPPAPSSASATPTSSNIFRAEPSSTSIQW</sequence>
<dbReference type="PANTHER" id="PTHR12902:SF1">
    <property type="entry name" value="WISKOTT-ALDRICH SYNDROME PROTEIN FAMILY MEMBER"/>
    <property type="match status" value="1"/>
</dbReference>
<feature type="compositionally biased region" description="Pro residues" evidence="8">
    <location>
        <begin position="365"/>
        <end position="388"/>
    </location>
</feature>
<feature type="compositionally biased region" description="Low complexity" evidence="8">
    <location>
        <begin position="389"/>
        <end position="398"/>
    </location>
</feature>
<name>A0A9P0HR55_NEZVI</name>
<dbReference type="GO" id="GO:0003779">
    <property type="term" value="F:actin binding"/>
    <property type="evidence" value="ECO:0007669"/>
    <property type="project" value="UniProtKB-UniRule"/>
</dbReference>
<dbReference type="InterPro" id="IPR028288">
    <property type="entry name" value="SCAR/WAVE_fam"/>
</dbReference>
<keyword evidence="3 7" id="KW-0963">Cytoplasm</keyword>
<dbReference type="GO" id="GO:0005856">
    <property type="term" value="C:cytoskeleton"/>
    <property type="evidence" value="ECO:0007669"/>
    <property type="project" value="UniProtKB-SubCell"/>
</dbReference>
<comment type="similarity">
    <text evidence="2 7">Belongs to the SCAR/WAVE family.</text>
</comment>
<feature type="region of interest" description="Disordered" evidence="8">
    <location>
        <begin position="182"/>
        <end position="205"/>
    </location>
</feature>
<evidence type="ECO:0000256" key="2">
    <source>
        <dbReference type="ARBA" id="ARBA00006993"/>
    </source>
</evidence>
<evidence type="ECO:0000256" key="6">
    <source>
        <dbReference type="ARBA" id="ARBA00023212"/>
    </source>
</evidence>
<feature type="compositionally biased region" description="Low complexity" evidence="8">
    <location>
        <begin position="332"/>
        <end position="346"/>
    </location>
</feature>
<keyword evidence="5 7" id="KW-0009">Actin-binding</keyword>
<dbReference type="Gene3D" id="1.20.5.340">
    <property type="match status" value="1"/>
</dbReference>
<keyword evidence="10" id="KW-1185">Reference proteome</keyword>
<protein>
    <recommendedName>
        <fullName evidence="7">Wiskott-Aldrich syndrome protein family member</fullName>
        <shortName evidence="7">WASP family protein member</shortName>
    </recommendedName>
</protein>
<feature type="region of interest" description="Disordered" evidence="8">
    <location>
        <begin position="293"/>
        <end position="412"/>
    </location>
</feature>
<dbReference type="Gene3D" id="6.10.280.150">
    <property type="match status" value="1"/>
</dbReference>
<reference evidence="9" key="1">
    <citation type="submission" date="2022-01" db="EMBL/GenBank/DDBJ databases">
        <authorList>
            <person name="King R."/>
        </authorList>
    </citation>
    <scope>NUCLEOTIDE SEQUENCE</scope>
</reference>
<evidence type="ECO:0000256" key="8">
    <source>
        <dbReference type="SAM" id="MobiDB-lite"/>
    </source>
</evidence>
<feature type="region of interest" description="Disordered" evidence="8">
    <location>
        <begin position="246"/>
        <end position="265"/>
    </location>
</feature>
<dbReference type="PANTHER" id="PTHR12902">
    <property type="entry name" value="WASP-1"/>
    <property type="match status" value="1"/>
</dbReference>
<dbReference type="AlphaFoldDB" id="A0A9P0HR55"/>
<dbReference type="GO" id="GO:0030036">
    <property type="term" value="P:actin cytoskeleton organization"/>
    <property type="evidence" value="ECO:0007669"/>
    <property type="project" value="UniProtKB-UniRule"/>
</dbReference>
<comment type="subunit">
    <text evidence="7">Binds actin and the Arp2/3 complex.</text>
</comment>
<dbReference type="Proteomes" id="UP001152798">
    <property type="component" value="Chromosome 6"/>
</dbReference>
<organism evidence="9 10">
    <name type="scientific">Nezara viridula</name>
    <name type="common">Southern green stink bug</name>
    <name type="synonym">Cimex viridulus</name>
    <dbReference type="NCBI Taxonomy" id="85310"/>
    <lineage>
        <taxon>Eukaryota</taxon>
        <taxon>Metazoa</taxon>
        <taxon>Ecdysozoa</taxon>
        <taxon>Arthropoda</taxon>
        <taxon>Hexapoda</taxon>
        <taxon>Insecta</taxon>
        <taxon>Pterygota</taxon>
        <taxon>Neoptera</taxon>
        <taxon>Paraneoptera</taxon>
        <taxon>Hemiptera</taxon>
        <taxon>Heteroptera</taxon>
        <taxon>Panheteroptera</taxon>
        <taxon>Pentatomomorpha</taxon>
        <taxon>Pentatomoidea</taxon>
        <taxon>Pentatomidae</taxon>
        <taxon>Pentatominae</taxon>
        <taxon>Nezara</taxon>
    </lineage>
</organism>
<evidence type="ECO:0000256" key="5">
    <source>
        <dbReference type="ARBA" id="ARBA00023203"/>
    </source>
</evidence>
<accession>A0A9P0HR55</accession>
<proteinExistence type="inferred from homology"/>
<evidence type="ECO:0000256" key="7">
    <source>
        <dbReference type="RuleBase" id="RU367034"/>
    </source>
</evidence>
<dbReference type="GO" id="GO:0034237">
    <property type="term" value="F:protein kinase A regulatory subunit binding"/>
    <property type="evidence" value="ECO:0007669"/>
    <property type="project" value="TreeGrafter"/>
</dbReference>
<dbReference type="FunFam" id="1.20.5.340:FF:000012">
    <property type="entry name" value="Wiskott-Aldrich syndrome protein family member 1"/>
    <property type="match status" value="1"/>
</dbReference>